<reference evidence="5" key="1">
    <citation type="journal article" date="2018" name="Genome Biol.">
        <title>SKESA: strategic k-mer extension for scrupulous assemblies.</title>
        <authorList>
            <person name="Souvorov A."/>
            <person name="Agarwala R."/>
            <person name="Lipman D.J."/>
        </authorList>
    </citation>
    <scope>NUCLEOTIDE SEQUENCE</scope>
    <source>
        <strain evidence="5">M210</strain>
    </source>
</reference>
<dbReference type="Proteomes" id="UP000885381">
    <property type="component" value="Unassembled WGS sequence"/>
</dbReference>
<dbReference type="EMBL" id="DAATIJ010000010">
    <property type="protein sequence ID" value="HAE8738492.1"/>
    <property type="molecule type" value="Genomic_DNA"/>
</dbReference>
<organism evidence="3">
    <name type="scientific">Salmonella enterica subsp. enterica serovar Reading</name>
    <dbReference type="NCBI Taxonomy" id="165302"/>
    <lineage>
        <taxon>Bacteria</taxon>
        <taxon>Pseudomonadati</taxon>
        <taxon>Pseudomonadota</taxon>
        <taxon>Gammaproteobacteria</taxon>
        <taxon>Enterobacterales</taxon>
        <taxon>Enterobacteriaceae</taxon>
        <taxon>Salmonella</taxon>
    </lineage>
</organism>
<dbReference type="AlphaFoldDB" id="A0A5H6A506"/>
<evidence type="ECO:0000313" key="3">
    <source>
        <dbReference type="EMBL" id="EBU9895201.1"/>
    </source>
</evidence>
<dbReference type="EMBL" id="RVCL01000014">
    <property type="protein sequence ID" value="MLO06841.1"/>
    <property type="molecule type" value="Genomic_DNA"/>
</dbReference>
<reference evidence="3" key="2">
    <citation type="submission" date="2018-06" db="EMBL/GenBank/DDBJ databases">
        <authorList>
            <person name="Ashton P.M."/>
            <person name="Dallman T."/>
            <person name="Nair S."/>
            <person name="De Pinna E."/>
            <person name="Peters T."/>
            <person name="Grant K."/>
        </authorList>
    </citation>
    <scope>NUCLEOTIDE SEQUENCE</scope>
    <source>
        <strain evidence="2">146074</strain>
        <strain evidence="6">275776</strain>
        <strain evidence="3">298956</strain>
    </source>
</reference>
<keyword evidence="1" id="KW-0732">Signal</keyword>
<reference evidence="5" key="3">
    <citation type="submission" date="2018-07" db="EMBL/GenBank/DDBJ databases">
        <authorList>
            <consortium name="NCBI Pathogen Detection Project"/>
        </authorList>
    </citation>
    <scope>NUCLEOTIDE SEQUENCE</scope>
    <source>
        <strain evidence="5">M210</strain>
    </source>
</reference>
<dbReference type="EMBL" id="AAHDUY010000017">
    <property type="protein sequence ID" value="EBU9895201.1"/>
    <property type="molecule type" value="Genomic_DNA"/>
</dbReference>
<evidence type="ECO:0000313" key="6">
    <source>
        <dbReference type="EMBL" id="MLO06841.1"/>
    </source>
</evidence>
<feature type="chain" id="PRO_5036368782" evidence="1">
    <location>
        <begin position="21"/>
        <end position="278"/>
    </location>
</feature>
<reference evidence="4" key="4">
    <citation type="submission" date="2018-07" db="EMBL/GenBank/DDBJ databases">
        <authorList>
            <consortium name="PulseNet: The National Subtyping Network for Foodborne Disease Surveillance"/>
            <person name="Tarr C.L."/>
            <person name="Trees E."/>
            <person name="Katz L.S."/>
            <person name="Carleton-Romer H.A."/>
            <person name="Stroika S."/>
            <person name="Kucerova Z."/>
            <person name="Roache K.F."/>
            <person name="Sabol A.L."/>
            <person name="Besser J."/>
            <person name="Gerner-Smidt P."/>
        </authorList>
    </citation>
    <scope>NUCLEOTIDE SEQUENCE</scope>
    <source>
        <strain evidence="4">PNUSAS003387</strain>
    </source>
</reference>
<evidence type="ECO:0000256" key="1">
    <source>
        <dbReference type="SAM" id="SignalP"/>
    </source>
</evidence>
<evidence type="ECO:0000313" key="5">
    <source>
        <dbReference type="EMBL" id="HAE8738492.1"/>
    </source>
</evidence>
<sequence>MKKIKILFLLLLAGGGLSYASVQKTLFSADVVASACHVVVDADGTGSSRLTFGTYRKSSAAPVPPRDFTVRLYETGATVQGCSAFLAGQIATLNFGNPGQLDGQGVVTRGAGDGMGYAVVRPEMSPPGAYDLALVALSAEPLTGWGRHLQDIRMLHAASPVPMVVLVPSRLQEMRLLRGTAQVISGRDSLLRLRDMLRQALEGRAGPESSGELTELRKRTLISLCTAINRNASLKAASRKDYYLRACLVEYAGVENLHVLCTSGLLPGVITDETGQRF</sequence>
<gene>
    <name evidence="4" type="ORF">BFV08_11765</name>
    <name evidence="3" type="ORF">DM677_19030</name>
    <name evidence="2" type="ORF">DPE57_15480</name>
    <name evidence="6" type="ORF">DQK10_19585</name>
    <name evidence="5" type="ORF">G4R07_003692</name>
</gene>
<feature type="signal peptide" evidence="1">
    <location>
        <begin position="1"/>
        <end position="20"/>
    </location>
</feature>
<dbReference type="EMBL" id="AAGVGK010000016">
    <property type="protein sequence ID" value="EBS3933270.1"/>
    <property type="molecule type" value="Genomic_DNA"/>
</dbReference>
<name>A0A5H6A506_SALET</name>
<evidence type="ECO:0000313" key="2">
    <source>
        <dbReference type="EMBL" id="EBS3933270.1"/>
    </source>
</evidence>
<comment type="caution">
    <text evidence="3">The sequence shown here is derived from an EMBL/GenBank/DDBJ whole genome shotgun (WGS) entry which is preliminary data.</text>
</comment>
<proteinExistence type="predicted"/>
<accession>A0A5H6A506</accession>
<dbReference type="EMBL" id="AAKNWZ010000003">
    <property type="protein sequence ID" value="ECT7928072.1"/>
    <property type="molecule type" value="Genomic_DNA"/>
</dbReference>
<protein>
    <submittedName>
        <fullName evidence="3">Uncharacterized protein</fullName>
    </submittedName>
</protein>
<evidence type="ECO:0000313" key="4">
    <source>
        <dbReference type="EMBL" id="ECT7928072.1"/>
    </source>
</evidence>